<dbReference type="EMBL" id="CP027169">
    <property type="protein sequence ID" value="AVK03939.1"/>
    <property type="molecule type" value="Genomic_DNA"/>
</dbReference>
<keyword evidence="3" id="KW-1185">Reference proteome</keyword>
<protein>
    <submittedName>
        <fullName evidence="2">Membrane protein</fullName>
    </submittedName>
</protein>
<gene>
    <name evidence="2" type="ORF">CSB93_0274</name>
</gene>
<dbReference type="AlphaFoldDB" id="A0A2R3IPU3"/>
<evidence type="ECO:0000313" key="3">
    <source>
        <dbReference type="Proteomes" id="UP000238390"/>
    </source>
</evidence>
<keyword evidence="1" id="KW-1133">Transmembrane helix</keyword>
<keyword evidence="1" id="KW-0812">Transmembrane</keyword>
<accession>A0A2R3IPU3</accession>
<sequence>MFLLCWSRYVLFLLSSSLLVIVVVPIHKQMPCQFFETQ</sequence>
<dbReference type="Proteomes" id="UP000238390">
    <property type="component" value="Chromosome"/>
</dbReference>
<evidence type="ECO:0000313" key="2">
    <source>
        <dbReference type="EMBL" id="AVK03939.1"/>
    </source>
</evidence>
<keyword evidence="1" id="KW-0472">Membrane</keyword>
<feature type="transmembrane region" description="Helical" evidence="1">
    <location>
        <begin position="6"/>
        <end position="26"/>
    </location>
</feature>
<evidence type="ECO:0000256" key="1">
    <source>
        <dbReference type="SAM" id="Phobius"/>
    </source>
</evidence>
<organism evidence="2 3">
    <name type="scientific">Pseudomonas paraeruginosa</name>
    <dbReference type="NCBI Taxonomy" id="2994495"/>
    <lineage>
        <taxon>Bacteria</taxon>
        <taxon>Pseudomonadati</taxon>
        <taxon>Pseudomonadota</taxon>
        <taxon>Gammaproteobacteria</taxon>
        <taxon>Pseudomonadales</taxon>
        <taxon>Pseudomonadaceae</taxon>
        <taxon>Pseudomonas</taxon>
    </lineage>
</organism>
<name>A0A2R3IPU3_9PSED</name>
<proteinExistence type="predicted"/>
<reference evidence="2 3" key="1">
    <citation type="submission" date="2018-02" db="EMBL/GenBank/DDBJ databases">
        <title>FDA/CDC Antimicrobial Resistant Isolate Bank Genome Sequencing.</title>
        <authorList>
            <person name="Benahmed F.H."/>
            <person name="Lutgring J.D."/>
            <person name="Yoo B."/>
            <person name="Machado M."/>
            <person name="Brown A."/>
            <person name="McAllister G."/>
            <person name="Perry A."/>
            <person name="Halpin A.L."/>
            <person name="Vavikolanu K."/>
            <person name="Ott S."/>
            <person name="Zhao X."/>
            <person name="Tallon L.J."/>
            <person name="Sadzewicz L."/>
            <person name="Aluvathingal J."/>
            <person name="Nadendla S."/>
            <person name="Voskania-kordi A."/>
            <person name="Simonyan V."/>
            <person name="Patel J."/>
            <person name="Shawar R.M."/>
        </authorList>
    </citation>
    <scope>NUCLEOTIDE SEQUENCE [LARGE SCALE GENOMIC DNA]</scope>
    <source>
        <strain evidence="2 3">AR_0356</strain>
    </source>
</reference>